<comment type="similarity">
    <text evidence="1">Belongs to the transferase hexapeptide repeat family.</text>
</comment>
<dbReference type="InterPro" id="IPR051159">
    <property type="entry name" value="Hexapeptide_acetyltransf"/>
</dbReference>
<evidence type="ECO:0000313" key="3">
    <source>
        <dbReference type="EMBL" id="QIU95522.1"/>
    </source>
</evidence>
<dbReference type="AlphaFoldDB" id="A0A6H0KQ85"/>
<dbReference type="RefSeq" id="WP_167964277.1">
    <property type="nucleotide sequence ID" value="NZ_CP050831.1"/>
</dbReference>
<sequence>MNLNQYTEKKEYRWKQLFWRFINHTLFRCIPGVKLYRVRNSILKLFGADIEWHCMIYPSCTIWAPWNLKVGKYTCIGPNTTIYNKDKIEIGSNSVVSQGTYLCTASHDTSDPMMALVTRPITLGDRVWVASDCFIGPGVTLCDGVVCAARAVVVKDVEAWTIVGGNPAKFLKKRILKDKNN</sequence>
<evidence type="ECO:0000256" key="1">
    <source>
        <dbReference type="ARBA" id="ARBA00007274"/>
    </source>
</evidence>
<dbReference type="EMBL" id="CP050831">
    <property type="protein sequence ID" value="QIU95522.1"/>
    <property type="molecule type" value="Genomic_DNA"/>
</dbReference>
<dbReference type="Proteomes" id="UP000501780">
    <property type="component" value="Chromosome"/>
</dbReference>
<protein>
    <submittedName>
        <fullName evidence="3">Putative colanic acid biosynthesis acetyltransferase</fullName>
    </submittedName>
</protein>
<evidence type="ECO:0000313" key="4">
    <source>
        <dbReference type="Proteomes" id="UP000501780"/>
    </source>
</evidence>
<dbReference type="CDD" id="cd05825">
    <property type="entry name" value="LbH_wcaF_like"/>
    <property type="match status" value="1"/>
</dbReference>
<dbReference type="PANTHER" id="PTHR23416">
    <property type="entry name" value="SIALIC ACID SYNTHASE-RELATED"/>
    <property type="match status" value="1"/>
</dbReference>
<accession>A0A6H0KQ85</accession>
<dbReference type="GO" id="GO:0008374">
    <property type="term" value="F:O-acyltransferase activity"/>
    <property type="evidence" value="ECO:0007669"/>
    <property type="project" value="TreeGrafter"/>
</dbReference>
<keyword evidence="2 3" id="KW-0808">Transferase</keyword>
<dbReference type="GO" id="GO:0005829">
    <property type="term" value="C:cytosol"/>
    <property type="evidence" value="ECO:0007669"/>
    <property type="project" value="TreeGrafter"/>
</dbReference>
<reference evidence="3 4" key="1">
    <citation type="submission" date="2020-03" db="EMBL/GenBank/DDBJ databases">
        <title>Genomic analysis of Bacteroides faecium CBA7301.</title>
        <authorList>
            <person name="Kim J."/>
            <person name="Roh S.W."/>
        </authorList>
    </citation>
    <scope>NUCLEOTIDE SEQUENCE [LARGE SCALE GENOMIC DNA]</scope>
    <source>
        <strain evidence="3 4">CBA7301</strain>
    </source>
</reference>
<dbReference type="InterPro" id="IPR011004">
    <property type="entry name" value="Trimer_LpxA-like_sf"/>
</dbReference>
<name>A0A6H0KQ85_9BACE</name>
<dbReference type="PANTHER" id="PTHR23416:SF23">
    <property type="entry name" value="ACETYLTRANSFERASE C18B11.09C-RELATED"/>
    <property type="match status" value="1"/>
</dbReference>
<dbReference type="Gene3D" id="2.160.10.10">
    <property type="entry name" value="Hexapeptide repeat proteins"/>
    <property type="match status" value="1"/>
</dbReference>
<organism evidence="3 4">
    <name type="scientific">Bacteroides faecium</name>
    <dbReference type="NCBI Taxonomy" id="2715212"/>
    <lineage>
        <taxon>Bacteria</taxon>
        <taxon>Pseudomonadati</taxon>
        <taxon>Bacteroidota</taxon>
        <taxon>Bacteroidia</taxon>
        <taxon>Bacteroidales</taxon>
        <taxon>Bacteroidaceae</taxon>
        <taxon>Bacteroides</taxon>
    </lineage>
</organism>
<keyword evidence="4" id="KW-1185">Reference proteome</keyword>
<evidence type="ECO:0000256" key="2">
    <source>
        <dbReference type="ARBA" id="ARBA00022679"/>
    </source>
</evidence>
<proteinExistence type="inferred from homology"/>
<dbReference type="SUPFAM" id="SSF51161">
    <property type="entry name" value="Trimeric LpxA-like enzymes"/>
    <property type="match status" value="1"/>
</dbReference>
<gene>
    <name evidence="3" type="ORF">BacF7301_15785</name>
</gene>
<dbReference type="KEGG" id="bfc:BacF7301_15785"/>